<name>A0ABD2JI64_HETSC</name>
<reference evidence="2 3" key="1">
    <citation type="submission" date="2024-10" db="EMBL/GenBank/DDBJ databases">
        <authorList>
            <person name="Kim D."/>
        </authorList>
    </citation>
    <scope>NUCLEOTIDE SEQUENCE [LARGE SCALE GENOMIC DNA]</scope>
    <source>
        <strain evidence="2">Taebaek</strain>
    </source>
</reference>
<sequence>MLGSGKTTRRFSAKTLVFSDEVPIATPPSARGGGKGIETDDGGGNIKQRRKMAAPEGNDEEGLLAGCRRHNGHGGTETPAAGKRQRARQKPSLTHFATLSPFCTHSARLWHSSFTVLSQRLIVCLAFLCRLF</sequence>
<feature type="region of interest" description="Disordered" evidence="1">
    <location>
        <begin position="22"/>
        <end position="91"/>
    </location>
</feature>
<proteinExistence type="predicted"/>
<evidence type="ECO:0000313" key="3">
    <source>
        <dbReference type="Proteomes" id="UP001620645"/>
    </source>
</evidence>
<comment type="caution">
    <text evidence="2">The sequence shown here is derived from an EMBL/GenBank/DDBJ whole genome shotgun (WGS) entry which is preliminary data.</text>
</comment>
<evidence type="ECO:0000256" key="1">
    <source>
        <dbReference type="SAM" id="MobiDB-lite"/>
    </source>
</evidence>
<evidence type="ECO:0000313" key="2">
    <source>
        <dbReference type="EMBL" id="KAL3090300.1"/>
    </source>
</evidence>
<organism evidence="2 3">
    <name type="scientific">Heterodera schachtii</name>
    <name type="common">Sugarbeet cyst nematode worm</name>
    <name type="synonym">Tylenchus schachtii</name>
    <dbReference type="NCBI Taxonomy" id="97005"/>
    <lineage>
        <taxon>Eukaryota</taxon>
        <taxon>Metazoa</taxon>
        <taxon>Ecdysozoa</taxon>
        <taxon>Nematoda</taxon>
        <taxon>Chromadorea</taxon>
        <taxon>Rhabditida</taxon>
        <taxon>Tylenchina</taxon>
        <taxon>Tylenchomorpha</taxon>
        <taxon>Tylenchoidea</taxon>
        <taxon>Heteroderidae</taxon>
        <taxon>Heteroderinae</taxon>
        <taxon>Heterodera</taxon>
    </lineage>
</organism>
<dbReference type="Proteomes" id="UP001620645">
    <property type="component" value="Unassembled WGS sequence"/>
</dbReference>
<dbReference type="EMBL" id="JBICCN010000143">
    <property type="protein sequence ID" value="KAL3090300.1"/>
    <property type="molecule type" value="Genomic_DNA"/>
</dbReference>
<dbReference type="AlphaFoldDB" id="A0ABD2JI64"/>
<protein>
    <submittedName>
        <fullName evidence="2">Uncharacterized protein</fullName>
    </submittedName>
</protein>
<keyword evidence="3" id="KW-1185">Reference proteome</keyword>
<accession>A0ABD2JI64</accession>
<gene>
    <name evidence="2" type="ORF">niasHS_006752</name>
</gene>